<evidence type="ECO:0000313" key="3">
    <source>
        <dbReference type="Proteomes" id="UP001177670"/>
    </source>
</evidence>
<keyword evidence="3" id="KW-1185">Reference proteome</keyword>
<accession>A0AA40G6E5</accession>
<dbReference type="Proteomes" id="UP001177670">
    <property type="component" value="Unassembled WGS sequence"/>
</dbReference>
<feature type="compositionally biased region" description="Basic and acidic residues" evidence="1">
    <location>
        <begin position="1"/>
        <end position="11"/>
    </location>
</feature>
<gene>
    <name evidence="2" type="ORF">K0M31_016045</name>
</gene>
<organism evidence="2 3">
    <name type="scientific">Melipona bicolor</name>
    <dbReference type="NCBI Taxonomy" id="60889"/>
    <lineage>
        <taxon>Eukaryota</taxon>
        <taxon>Metazoa</taxon>
        <taxon>Ecdysozoa</taxon>
        <taxon>Arthropoda</taxon>
        <taxon>Hexapoda</taxon>
        <taxon>Insecta</taxon>
        <taxon>Pterygota</taxon>
        <taxon>Neoptera</taxon>
        <taxon>Endopterygota</taxon>
        <taxon>Hymenoptera</taxon>
        <taxon>Apocrita</taxon>
        <taxon>Aculeata</taxon>
        <taxon>Apoidea</taxon>
        <taxon>Anthophila</taxon>
        <taxon>Apidae</taxon>
        <taxon>Melipona</taxon>
    </lineage>
</organism>
<sequence>MPETASERSNEIRNGNAEPAADIFLGTTNSSSKEGWIWGLACRGGKTEPTRREEGNEVERTGGERSWHDVDGYLVLPWKPWWFHRVNAPETKFRV</sequence>
<evidence type="ECO:0000313" key="2">
    <source>
        <dbReference type="EMBL" id="KAK1131897.1"/>
    </source>
</evidence>
<feature type="region of interest" description="Disordered" evidence="1">
    <location>
        <begin position="1"/>
        <end position="21"/>
    </location>
</feature>
<protein>
    <submittedName>
        <fullName evidence="2">Uncharacterized protein</fullName>
    </submittedName>
</protein>
<feature type="region of interest" description="Disordered" evidence="1">
    <location>
        <begin position="45"/>
        <end position="64"/>
    </location>
</feature>
<evidence type="ECO:0000256" key="1">
    <source>
        <dbReference type="SAM" id="MobiDB-lite"/>
    </source>
</evidence>
<dbReference type="EMBL" id="JAHYIQ010000005">
    <property type="protein sequence ID" value="KAK1131897.1"/>
    <property type="molecule type" value="Genomic_DNA"/>
</dbReference>
<comment type="caution">
    <text evidence="2">The sequence shown here is derived from an EMBL/GenBank/DDBJ whole genome shotgun (WGS) entry which is preliminary data.</text>
</comment>
<name>A0AA40G6E5_9HYME</name>
<proteinExistence type="predicted"/>
<reference evidence="2" key="1">
    <citation type="submission" date="2021-10" db="EMBL/GenBank/DDBJ databases">
        <title>Melipona bicolor Genome sequencing and assembly.</title>
        <authorList>
            <person name="Araujo N.S."/>
            <person name="Arias M.C."/>
        </authorList>
    </citation>
    <scope>NUCLEOTIDE SEQUENCE</scope>
    <source>
        <strain evidence="2">USP_2M_L1-L4_2017</strain>
        <tissue evidence="2">Whole body</tissue>
    </source>
</reference>
<dbReference type="AlphaFoldDB" id="A0AA40G6E5"/>